<name>A0A7S4HL67_9EUKA</name>
<organism evidence="1">
    <name type="scientific">Vannella robusta</name>
    <dbReference type="NCBI Taxonomy" id="1487602"/>
    <lineage>
        <taxon>Eukaryota</taxon>
        <taxon>Amoebozoa</taxon>
        <taxon>Discosea</taxon>
        <taxon>Flabellinia</taxon>
        <taxon>Vannellidae</taxon>
        <taxon>Vannella</taxon>
    </lineage>
</organism>
<dbReference type="EMBL" id="HBKP01002624">
    <property type="protein sequence ID" value="CAE2202607.1"/>
    <property type="molecule type" value="Transcribed_RNA"/>
</dbReference>
<sequence length="156" mass="16897">MRSVDLTLDGGDRFRVRLECDIGATVTIRVYSNGGVSEASFSVGRLVGLQNVLIPFSAFDGNPDFTNVGAIELFIPFDENLDLGIQEFDIATGSSPNGAPSLFVRPVEDYYIDYELGCERKVQSTISFTISSTDSGSAMLLPGFVSFIALFMLCVL</sequence>
<gene>
    <name evidence="1" type="ORF">VSP0166_LOCUS1861</name>
</gene>
<dbReference type="AlphaFoldDB" id="A0A7S4HL67"/>
<evidence type="ECO:0000313" key="1">
    <source>
        <dbReference type="EMBL" id="CAE2202607.1"/>
    </source>
</evidence>
<protein>
    <submittedName>
        <fullName evidence="1">Uncharacterized protein</fullName>
    </submittedName>
</protein>
<proteinExistence type="predicted"/>
<accession>A0A7S4HL67</accession>
<reference evidence="1" key="1">
    <citation type="submission" date="2021-01" db="EMBL/GenBank/DDBJ databases">
        <authorList>
            <person name="Corre E."/>
            <person name="Pelletier E."/>
            <person name="Niang G."/>
            <person name="Scheremetjew M."/>
            <person name="Finn R."/>
            <person name="Kale V."/>
            <person name="Holt S."/>
            <person name="Cochrane G."/>
            <person name="Meng A."/>
            <person name="Brown T."/>
            <person name="Cohen L."/>
        </authorList>
    </citation>
    <scope>NUCLEOTIDE SEQUENCE</scope>
    <source>
        <strain evidence="1">DIVA3 518/3/11/1/6</strain>
    </source>
</reference>